<dbReference type="SUPFAM" id="SSF54292">
    <property type="entry name" value="2Fe-2S ferredoxin-like"/>
    <property type="match status" value="1"/>
</dbReference>
<dbReference type="EMBL" id="FPKU01000001">
    <property type="protein sequence ID" value="SFZ81460.1"/>
    <property type="molecule type" value="Genomic_DNA"/>
</dbReference>
<evidence type="ECO:0000313" key="9">
    <source>
        <dbReference type="Proteomes" id="UP000183447"/>
    </source>
</evidence>
<dbReference type="PROSITE" id="PS00814">
    <property type="entry name" value="ADX"/>
    <property type="match status" value="1"/>
</dbReference>
<dbReference type="PANTHER" id="PTHR23426:SF63">
    <property type="entry name" value="TRANSFER PROTEIN, PUTATIVE-RELATED"/>
    <property type="match status" value="1"/>
</dbReference>
<comment type="cofactor">
    <cofactor evidence="6">
        <name>[2Fe-2S] cluster</name>
        <dbReference type="ChEBI" id="CHEBI:190135"/>
    </cofactor>
</comment>
<organism evidence="8 9">
    <name type="scientific">Devosia enhydra</name>
    <dbReference type="NCBI Taxonomy" id="665118"/>
    <lineage>
        <taxon>Bacteria</taxon>
        <taxon>Pseudomonadati</taxon>
        <taxon>Pseudomonadota</taxon>
        <taxon>Alphaproteobacteria</taxon>
        <taxon>Hyphomicrobiales</taxon>
        <taxon>Devosiaceae</taxon>
        <taxon>Devosia</taxon>
    </lineage>
</organism>
<keyword evidence="9" id="KW-1185">Reference proteome</keyword>
<dbReference type="InterPro" id="IPR001041">
    <property type="entry name" value="2Fe-2S_ferredoxin-type"/>
</dbReference>
<reference evidence="8 9" key="1">
    <citation type="submission" date="2016-11" db="EMBL/GenBank/DDBJ databases">
        <authorList>
            <person name="Jaros S."/>
            <person name="Januszkiewicz K."/>
            <person name="Wedrychowicz H."/>
        </authorList>
    </citation>
    <scope>NUCLEOTIDE SEQUENCE [LARGE SCALE GENOMIC DNA]</scope>
    <source>
        <strain evidence="8 9">ATCC 23634</strain>
    </source>
</reference>
<name>A0A1K2HTD5_9HYPH</name>
<dbReference type="GO" id="GO:0051537">
    <property type="term" value="F:2 iron, 2 sulfur cluster binding"/>
    <property type="evidence" value="ECO:0007669"/>
    <property type="project" value="UniProtKB-KW"/>
</dbReference>
<dbReference type="GO" id="GO:0009055">
    <property type="term" value="F:electron transfer activity"/>
    <property type="evidence" value="ECO:0007669"/>
    <property type="project" value="TreeGrafter"/>
</dbReference>
<evidence type="ECO:0000256" key="2">
    <source>
        <dbReference type="ARBA" id="ARBA00022714"/>
    </source>
</evidence>
<keyword evidence="4" id="KW-0408">Iron</keyword>
<dbReference type="RefSeq" id="WP_072341415.1">
    <property type="nucleotide sequence ID" value="NZ_FPKU01000001.1"/>
</dbReference>
<comment type="similarity">
    <text evidence="1">Belongs to the adrenodoxin/putidaredoxin family.</text>
</comment>
<feature type="domain" description="2Fe-2S ferredoxin-type" evidence="7">
    <location>
        <begin position="1"/>
        <end position="103"/>
    </location>
</feature>
<dbReference type="PRINTS" id="PR00355">
    <property type="entry name" value="ADRENODOXIN"/>
</dbReference>
<dbReference type="OrthoDB" id="9799640at2"/>
<dbReference type="InterPro" id="IPR012675">
    <property type="entry name" value="Beta-grasp_dom_sf"/>
</dbReference>
<keyword evidence="2" id="KW-0001">2Fe-2S</keyword>
<dbReference type="Gene3D" id="3.10.20.30">
    <property type="match status" value="1"/>
</dbReference>
<dbReference type="Pfam" id="PF00111">
    <property type="entry name" value="Fer2"/>
    <property type="match status" value="1"/>
</dbReference>
<evidence type="ECO:0000256" key="3">
    <source>
        <dbReference type="ARBA" id="ARBA00022723"/>
    </source>
</evidence>
<evidence type="ECO:0000256" key="4">
    <source>
        <dbReference type="ARBA" id="ARBA00023004"/>
    </source>
</evidence>
<evidence type="ECO:0000256" key="1">
    <source>
        <dbReference type="ARBA" id="ARBA00010914"/>
    </source>
</evidence>
<dbReference type="InterPro" id="IPR036010">
    <property type="entry name" value="2Fe-2S_ferredoxin-like_sf"/>
</dbReference>
<evidence type="ECO:0000313" key="8">
    <source>
        <dbReference type="EMBL" id="SFZ81460.1"/>
    </source>
</evidence>
<accession>A0A1K2HTD5</accession>
<keyword evidence="5" id="KW-0411">Iron-sulfur</keyword>
<proteinExistence type="inferred from homology"/>
<dbReference type="STRING" id="665118.SAMN02983003_0512"/>
<evidence type="ECO:0000256" key="5">
    <source>
        <dbReference type="ARBA" id="ARBA00023014"/>
    </source>
</evidence>
<gene>
    <name evidence="8" type="ORF">SAMN02983003_0512</name>
</gene>
<dbReference type="GO" id="GO:0140647">
    <property type="term" value="P:P450-containing electron transport chain"/>
    <property type="evidence" value="ECO:0007669"/>
    <property type="project" value="InterPro"/>
</dbReference>
<dbReference type="Proteomes" id="UP000183447">
    <property type="component" value="Unassembled WGS sequence"/>
</dbReference>
<dbReference type="PROSITE" id="PS51085">
    <property type="entry name" value="2FE2S_FER_2"/>
    <property type="match status" value="1"/>
</dbReference>
<evidence type="ECO:0000256" key="6">
    <source>
        <dbReference type="ARBA" id="ARBA00034078"/>
    </source>
</evidence>
<dbReference type="InterPro" id="IPR018298">
    <property type="entry name" value="Adrenodoxin_Fe-S_BS"/>
</dbReference>
<protein>
    <submittedName>
        <fullName evidence="8">Ferredoxin, 2Fe-2S</fullName>
    </submittedName>
</protein>
<dbReference type="GO" id="GO:0046872">
    <property type="term" value="F:metal ion binding"/>
    <property type="evidence" value="ECO:0007669"/>
    <property type="project" value="UniProtKB-KW"/>
</dbReference>
<dbReference type="CDD" id="cd00207">
    <property type="entry name" value="fer2"/>
    <property type="match status" value="1"/>
</dbReference>
<keyword evidence="3" id="KW-0479">Metal-binding</keyword>
<dbReference type="AlphaFoldDB" id="A0A1K2HTD5"/>
<evidence type="ECO:0000259" key="7">
    <source>
        <dbReference type="PROSITE" id="PS51085"/>
    </source>
</evidence>
<dbReference type="PANTHER" id="PTHR23426">
    <property type="entry name" value="FERREDOXIN/ADRENODOXIN"/>
    <property type="match status" value="1"/>
</dbReference>
<dbReference type="InterPro" id="IPR001055">
    <property type="entry name" value="Adrenodoxin-like"/>
</dbReference>
<sequence length="106" mass="11698">MKIVVTDQEGVVHELEGLDGWRVMEIIRDWGLNIKAECGGSCTCATCHVYVDAAWADQLVEPSDDEEDLLFSTTDKKPTSRLSCQILMRDELDGLKVTLAPSAAKD</sequence>